<dbReference type="STRING" id="861299.J421_3679"/>
<dbReference type="Pfam" id="PF07589">
    <property type="entry name" value="PEP-CTERM"/>
    <property type="match status" value="1"/>
</dbReference>
<accession>W0RKE1</accession>
<sequence length="347" mass="35090">MPSRAALRRWSLAIASAVALLAVTPPTASAQRYSSLTFFGDSFTDMGMADLLAALGGIADPSPTPPYAPGTFTNGPTWAGYFAQLLGHPADAAPALAGGNNFAIGGARTGLLGTGGFPIGMLSQLGLFDGVAAIPGLPPLAPRVIDPTGLYVVWGGVNDIRDAATLPAAQQLPAVQNAVTNIAFITNALATAGANTLLVPLAANSGLAPEVAGTPFAGIRSNLTDVFNNLLLGALGNLQSMFPLVHLGTFDPNTLYAAIAADALTGGTRFGITNLTDPCLPGFATSVPPISCNVSLFADGLHPTTRAQAILGRYALGSVVPEPATVTLVGVGLVMLGVGGRRRARRG</sequence>
<dbReference type="Gene3D" id="3.40.50.1110">
    <property type="entry name" value="SGNH hydrolase"/>
    <property type="match status" value="1"/>
</dbReference>
<evidence type="ECO:0000313" key="4">
    <source>
        <dbReference type="EMBL" id="AHG91216.1"/>
    </source>
</evidence>
<dbReference type="InParanoid" id="W0RKE1"/>
<dbReference type="CDD" id="cd01846">
    <property type="entry name" value="fatty_acyltransferase_like"/>
    <property type="match status" value="1"/>
</dbReference>
<dbReference type="Pfam" id="PF00657">
    <property type="entry name" value="Lipase_GDSL"/>
    <property type="match status" value="1"/>
</dbReference>
<dbReference type="KEGG" id="gba:J421_3679"/>
<evidence type="ECO:0000256" key="1">
    <source>
        <dbReference type="ARBA" id="ARBA00022801"/>
    </source>
</evidence>
<keyword evidence="2" id="KW-0732">Signal</keyword>
<dbReference type="eggNOG" id="COG3240">
    <property type="taxonomic scope" value="Bacteria"/>
</dbReference>
<protein>
    <submittedName>
        <fullName evidence="4">Lipolytic protein G-D-S-L family</fullName>
    </submittedName>
</protein>
<feature type="chain" id="PRO_5004794314" evidence="2">
    <location>
        <begin position="31"/>
        <end position="347"/>
    </location>
</feature>
<dbReference type="HOGENOM" id="CLU_015101_3_2_0"/>
<reference evidence="4 5" key="1">
    <citation type="journal article" date="2014" name="Genome Announc.">
        <title>Genome Sequence and Methylome of Soil Bacterium Gemmatirosa kalamazoonensis KBS708T, a Member of the Rarely Cultivated Gemmatimonadetes Phylum.</title>
        <authorList>
            <person name="Debruyn J.M."/>
            <person name="Radosevich M."/>
            <person name="Wommack K.E."/>
            <person name="Polson S.W."/>
            <person name="Hauser L.J."/>
            <person name="Fawaz M.N."/>
            <person name="Korlach J."/>
            <person name="Tsai Y.C."/>
        </authorList>
    </citation>
    <scope>NUCLEOTIDE SEQUENCE [LARGE SCALE GENOMIC DNA]</scope>
    <source>
        <strain evidence="4 5">KBS708</strain>
    </source>
</reference>
<dbReference type="AlphaFoldDB" id="W0RKE1"/>
<dbReference type="Proteomes" id="UP000019151">
    <property type="component" value="Chromosome"/>
</dbReference>
<dbReference type="SUPFAM" id="SSF52266">
    <property type="entry name" value="SGNH hydrolase"/>
    <property type="match status" value="1"/>
</dbReference>
<dbReference type="InterPro" id="IPR013424">
    <property type="entry name" value="Ice-binding_C"/>
</dbReference>
<gene>
    <name evidence="4" type="ORF">J421_3679</name>
</gene>
<dbReference type="InterPro" id="IPR036514">
    <property type="entry name" value="SGNH_hydro_sf"/>
</dbReference>
<dbReference type="RefSeq" id="WP_148306388.1">
    <property type="nucleotide sequence ID" value="NZ_CP007128.1"/>
</dbReference>
<dbReference type="PANTHER" id="PTHR45648">
    <property type="entry name" value="GDSL LIPASE/ACYLHYDROLASE FAMILY PROTEIN (AFU_ORTHOLOGUE AFUA_4G14700)"/>
    <property type="match status" value="1"/>
</dbReference>
<proteinExistence type="predicted"/>
<keyword evidence="1" id="KW-0378">Hydrolase</keyword>
<dbReference type="OrthoDB" id="5292073at2"/>
<organism evidence="4 5">
    <name type="scientific">Gemmatirosa kalamazoonensis</name>
    <dbReference type="NCBI Taxonomy" id="861299"/>
    <lineage>
        <taxon>Bacteria</taxon>
        <taxon>Pseudomonadati</taxon>
        <taxon>Gemmatimonadota</taxon>
        <taxon>Gemmatimonadia</taxon>
        <taxon>Gemmatimonadales</taxon>
        <taxon>Gemmatimonadaceae</taxon>
        <taxon>Gemmatirosa</taxon>
    </lineage>
</organism>
<feature type="signal peptide" evidence="2">
    <location>
        <begin position="1"/>
        <end position="30"/>
    </location>
</feature>
<dbReference type="PANTHER" id="PTHR45648:SF22">
    <property type="entry name" value="GDSL LIPASE_ACYLHYDROLASE FAMILY PROTEIN (AFU_ORTHOLOGUE AFUA_4G14700)"/>
    <property type="match status" value="1"/>
</dbReference>
<keyword evidence="5" id="KW-1185">Reference proteome</keyword>
<dbReference type="InterPro" id="IPR001087">
    <property type="entry name" value="GDSL"/>
</dbReference>
<evidence type="ECO:0000313" key="5">
    <source>
        <dbReference type="Proteomes" id="UP000019151"/>
    </source>
</evidence>
<feature type="domain" description="Ice-binding protein C-terminal" evidence="3">
    <location>
        <begin position="320"/>
        <end position="343"/>
    </location>
</feature>
<evidence type="ECO:0000256" key="2">
    <source>
        <dbReference type="SAM" id="SignalP"/>
    </source>
</evidence>
<dbReference type="GO" id="GO:0016788">
    <property type="term" value="F:hydrolase activity, acting on ester bonds"/>
    <property type="evidence" value="ECO:0007669"/>
    <property type="project" value="InterPro"/>
</dbReference>
<dbReference type="EMBL" id="CP007128">
    <property type="protein sequence ID" value="AHG91216.1"/>
    <property type="molecule type" value="Genomic_DNA"/>
</dbReference>
<evidence type="ECO:0000259" key="3">
    <source>
        <dbReference type="Pfam" id="PF07589"/>
    </source>
</evidence>
<name>W0RKE1_9BACT</name>
<dbReference type="InterPro" id="IPR051058">
    <property type="entry name" value="GDSL_Est/Lipase"/>
</dbReference>